<dbReference type="InterPro" id="IPR029055">
    <property type="entry name" value="Ntn_hydrolases_N"/>
</dbReference>
<organism evidence="4 5">
    <name type="scientific">Roseateles subflavus</name>
    <dbReference type="NCBI Taxonomy" id="3053353"/>
    <lineage>
        <taxon>Bacteria</taxon>
        <taxon>Pseudomonadati</taxon>
        <taxon>Pseudomonadota</taxon>
        <taxon>Betaproteobacteria</taxon>
        <taxon>Burkholderiales</taxon>
        <taxon>Sphaerotilaceae</taxon>
        <taxon>Roseateles</taxon>
    </lineage>
</organism>
<dbReference type="CDD" id="cd03747">
    <property type="entry name" value="Ntn_PGA_like"/>
    <property type="match status" value="1"/>
</dbReference>
<dbReference type="GO" id="GO:0016787">
    <property type="term" value="F:hydrolase activity"/>
    <property type="evidence" value="ECO:0007669"/>
    <property type="project" value="UniProtKB-KW"/>
</dbReference>
<keyword evidence="2 4" id="KW-0378">Hydrolase</keyword>
<dbReference type="Gene3D" id="3.60.20.10">
    <property type="entry name" value="Glutamine Phosphoribosylpyrophosphate, subunit 1, domain 1"/>
    <property type="match status" value="1"/>
</dbReference>
<dbReference type="SUPFAM" id="SSF56235">
    <property type="entry name" value="N-terminal nucleophile aminohydrolases (Ntn hydrolases)"/>
    <property type="match status" value="1"/>
</dbReference>
<dbReference type="Gene3D" id="2.30.120.10">
    <property type="match status" value="1"/>
</dbReference>
<gene>
    <name evidence="4" type="ORF">QRD43_01140</name>
</gene>
<dbReference type="InterPro" id="IPR023343">
    <property type="entry name" value="Penicillin_amidase_dom1"/>
</dbReference>
<dbReference type="InterPro" id="IPR002692">
    <property type="entry name" value="S45"/>
</dbReference>
<accession>A0ABT7LFS3</accession>
<evidence type="ECO:0000313" key="4">
    <source>
        <dbReference type="EMBL" id="MDL5030495.1"/>
    </source>
</evidence>
<dbReference type="PANTHER" id="PTHR34218">
    <property type="entry name" value="PEPTIDASE S45 PENICILLIN AMIDASE"/>
    <property type="match status" value="1"/>
</dbReference>
<dbReference type="EMBL" id="JASVDS010000001">
    <property type="protein sequence ID" value="MDL5030495.1"/>
    <property type="molecule type" value="Genomic_DNA"/>
</dbReference>
<dbReference type="Proteomes" id="UP001238603">
    <property type="component" value="Unassembled WGS sequence"/>
</dbReference>
<evidence type="ECO:0000313" key="5">
    <source>
        <dbReference type="Proteomes" id="UP001238603"/>
    </source>
</evidence>
<dbReference type="EC" id="3.5.1.-" evidence="4"/>
<dbReference type="InterPro" id="IPR014395">
    <property type="entry name" value="Pen/GL7ACA/AHL_acylase"/>
</dbReference>
<dbReference type="PANTHER" id="PTHR34218:SF5">
    <property type="entry name" value="PENICILLIN ACYLASE FAMILY PROTEIN"/>
    <property type="match status" value="1"/>
</dbReference>
<dbReference type="Gene3D" id="1.10.1400.10">
    <property type="match status" value="1"/>
</dbReference>
<proteinExistence type="inferred from homology"/>
<name>A0ABT7LFS3_9BURK</name>
<dbReference type="InterPro" id="IPR043146">
    <property type="entry name" value="Penicillin_amidase_N_B-knob"/>
</dbReference>
<keyword evidence="5" id="KW-1185">Reference proteome</keyword>
<evidence type="ECO:0000256" key="2">
    <source>
        <dbReference type="ARBA" id="ARBA00022801"/>
    </source>
</evidence>
<dbReference type="RefSeq" id="WP_285980630.1">
    <property type="nucleotide sequence ID" value="NZ_JASVDS010000001.1"/>
</dbReference>
<evidence type="ECO:0000256" key="1">
    <source>
        <dbReference type="ARBA" id="ARBA00006586"/>
    </source>
</evidence>
<reference evidence="4 5" key="1">
    <citation type="submission" date="2023-06" db="EMBL/GenBank/DDBJ databases">
        <title>Pelomonas sp. APW6 16S ribosomal RNA gene genome sequencing and assembly.</title>
        <authorList>
            <person name="Woo H."/>
        </authorList>
    </citation>
    <scope>NUCLEOTIDE SEQUENCE [LARGE SCALE GENOMIC DNA]</scope>
    <source>
        <strain evidence="4 5">APW6</strain>
    </source>
</reference>
<sequence length="812" mass="89040">MAARTFRLRSLLWLLLGLVVLTLLAAGLHWRAKLPKRDGELPLQGLSQPVTVRFDAWGVPHIEAQNEPDLYRALGYLHAQDRLFQMEMARRLARGELAEVLGEKLLPTDKLFRSLRLLDAAEARAKADATRPAGPALRALQAYLDGVNQYQATRPAPLEFELLGIPKRDFKPVDTYAVAGYLAYSFASAFRTEPALTYVRDQLGPDYLKIFDLDWKPEGALAARARLGAPAASATAAALPGARLQPADWQALARIGQLSDSLGTGLAQMEGSNAWVIAGSRTASGKPVLAGDPHIGFSTPAVWWEAHMKAPGFELYGHLQVLNPFALIGHNQRFGWSLTMFQNDDIDLIAEKTDAAHPGQVLVKGAWQPLESREIRIKVKGRADEVVQLRRSPHGPIVNDAVPGDAGKTPIALWWAFLETDNPIFEAFHGLNRADTLDAARSAVQGIHSPGLNVVWANAAGDIAWWASARLVRRPAGVNPGFILDGSTAEADKLGFLPFSANPQEENPARGYIVSANHQPASPEPVYGYYNLPDRGWRLEEGLKASATGWDVPRVQALQLLDDTGYGPRVLAPILPILKQQKEGADLVALLADWKGGHRLEDRAPVLFHQLEHQLVHAVLSDKMDEAMIANLTRTRALDHAIPRLVQDADSPWWDRKGTPQRETREQIVAEAWTATLQHLRRTFGEDPAQWTWGRAHSVTHKHPLGEVKWLAPIFNVGPFPAPGAHEVPNNLAQRSGDAPWSVAYGPSTRRAIDFAAAGRSQGVNPVGQSGVLGDRHYSDQAVDYVAGRARAQWLEAPDVQANARSTLVFKP</sequence>
<dbReference type="PIRSF" id="PIRSF001227">
    <property type="entry name" value="Pen_acylase"/>
    <property type="match status" value="1"/>
</dbReference>
<dbReference type="InterPro" id="IPR043147">
    <property type="entry name" value="Penicillin_amidase_A-knob"/>
</dbReference>
<keyword evidence="3" id="KW-0865">Zymogen</keyword>
<comment type="similarity">
    <text evidence="1">Belongs to the peptidase S45 family.</text>
</comment>
<dbReference type="Gene3D" id="1.10.439.10">
    <property type="entry name" value="Penicillin Amidohydrolase, domain 1"/>
    <property type="match status" value="1"/>
</dbReference>
<protein>
    <submittedName>
        <fullName evidence="4">Penicillin acylase family protein</fullName>
        <ecNumber evidence="4">3.5.1.-</ecNumber>
    </submittedName>
</protein>
<dbReference type="Pfam" id="PF01804">
    <property type="entry name" value="Penicil_amidase"/>
    <property type="match status" value="1"/>
</dbReference>
<comment type="caution">
    <text evidence="4">The sequence shown here is derived from an EMBL/GenBank/DDBJ whole genome shotgun (WGS) entry which is preliminary data.</text>
</comment>
<evidence type="ECO:0000256" key="3">
    <source>
        <dbReference type="ARBA" id="ARBA00023145"/>
    </source>
</evidence>